<organism evidence="2 3">
    <name type="scientific">Castanea mollissima</name>
    <name type="common">Chinese chestnut</name>
    <dbReference type="NCBI Taxonomy" id="60419"/>
    <lineage>
        <taxon>Eukaryota</taxon>
        <taxon>Viridiplantae</taxon>
        <taxon>Streptophyta</taxon>
        <taxon>Embryophyta</taxon>
        <taxon>Tracheophyta</taxon>
        <taxon>Spermatophyta</taxon>
        <taxon>Magnoliopsida</taxon>
        <taxon>eudicotyledons</taxon>
        <taxon>Gunneridae</taxon>
        <taxon>Pentapetalae</taxon>
        <taxon>rosids</taxon>
        <taxon>fabids</taxon>
        <taxon>Fagales</taxon>
        <taxon>Fagaceae</taxon>
        <taxon>Castanea</taxon>
    </lineage>
</organism>
<dbReference type="EMBL" id="JRKL02000436">
    <property type="protein sequence ID" value="KAF3971399.1"/>
    <property type="molecule type" value="Genomic_DNA"/>
</dbReference>
<name>A0A8J4W1W5_9ROSI</name>
<sequence>MYCALALGVLVRISYMKLKEICKMLWLLQEKIKNPKLVPGGGAAELTVSAALKPKSSSIEGIEKAKQTLKNLRIKTSPANQEFKITGLSEKTCKDQIGMEKSRQKPQERMKVLSEALKCNKYDSEPLLHSCGILISTSFTQEYGRVLLAPRLKVGNGEDFFPRNVGVEIPLGTNLSKGSLDSNLLPSTGGGYCFWGKIPLESLHMSWESSPNFSLGQRAEIMTTVNMNSCFLKFSCLNEDKCISVQLPCNPETVVKGRKCHC</sequence>
<evidence type="ECO:0000313" key="2">
    <source>
        <dbReference type="EMBL" id="KAF3971399.1"/>
    </source>
</evidence>
<evidence type="ECO:0000259" key="1">
    <source>
        <dbReference type="Pfam" id="PF24663"/>
    </source>
</evidence>
<keyword evidence="3" id="KW-1185">Reference proteome</keyword>
<evidence type="ECO:0000313" key="3">
    <source>
        <dbReference type="Proteomes" id="UP000737018"/>
    </source>
</evidence>
<protein>
    <recommendedName>
        <fullName evidence="1">DUF7651 domain-containing protein</fullName>
    </recommendedName>
</protein>
<gene>
    <name evidence="2" type="ORF">CMV_005006</name>
</gene>
<dbReference type="Pfam" id="PF24663">
    <property type="entry name" value="DUF7651"/>
    <property type="match status" value="1"/>
</dbReference>
<accession>A0A8J4W1W5</accession>
<dbReference type="Proteomes" id="UP000737018">
    <property type="component" value="Unassembled WGS sequence"/>
</dbReference>
<comment type="caution">
    <text evidence="2">The sequence shown here is derived from an EMBL/GenBank/DDBJ whole genome shotgun (WGS) entry which is preliminary data.</text>
</comment>
<dbReference type="AlphaFoldDB" id="A0A8J4W1W5"/>
<proteinExistence type="predicted"/>
<reference evidence="2" key="1">
    <citation type="submission" date="2020-03" db="EMBL/GenBank/DDBJ databases">
        <title>Castanea mollissima Vanexum genome sequencing.</title>
        <authorList>
            <person name="Staton M."/>
        </authorList>
    </citation>
    <scope>NUCLEOTIDE SEQUENCE</scope>
    <source>
        <tissue evidence="2">Leaf</tissue>
    </source>
</reference>
<feature type="domain" description="DUF7651" evidence="1">
    <location>
        <begin position="182"/>
        <end position="255"/>
    </location>
</feature>
<dbReference type="InterPro" id="IPR056068">
    <property type="entry name" value="EMF2-like_DUF7651"/>
</dbReference>
<dbReference type="OrthoDB" id="1743942at2759"/>